<dbReference type="NCBIfam" id="TIGR03433">
    <property type="entry name" value="padR_acidobact"/>
    <property type="match status" value="1"/>
</dbReference>
<reference evidence="2 3" key="1">
    <citation type="submission" date="2018-08" db="EMBL/GenBank/DDBJ databases">
        <title>Acidipila sp. 4G-K13, an acidobacterium isolated from forest soil.</title>
        <authorList>
            <person name="Gao Z.-H."/>
            <person name="Qiu L.-H."/>
        </authorList>
    </citation>
    <scope>NUCLEOTIDE SEQUENCE [LARGE SCALE GENOMIC DNA]</scope>
    <source>
        <strain evidence="2 3">4G-K13</strain>
    </source>
</reference>
<dbReference type="InterPro" id="IPR017799">
    <property type="entry name" value="Tscrpt_reg_PadR_acidobac-type"/>
</dbReference>
<accession>A0A372ITA0</accession>
<dbReference type="InterPro" id="IPR052509">
    <property type="entry name" value="Metal_resp_DNA-bind_regulator"/>
</dbReference>
<dbReference type="PANTHER" id="PTHR33169">
    <property type="entry name" value="PADR-FAMILY TRANSCRIPTIONAL REGULATOR"/>
    <property type="match status" value="1"/>
</dbReference>
<dbReference type="InterPro" id="IPR005149">
    <property type="entry name" value="Tscrpt_reg_PadR_N"/>
</dbReference>
<dbReference type="Gene3D" id="1.10.10.10">
    <property type="entry name" value="Winged helix-like DNA-binding domain superfamily/Winged helix DNA-binding domain"/>
    <property type="match status" value="1"/>
</dbReference>
<name>A0A372ITA0_9BACT</name>
<dbReference type="AlphaFoldDB" id="A0A372ITA0"/>
<dbReference type="EMBL" id="QVQT01000001">
    <property type="protein sequence ID" value="RFU18146.1"/>
    <property type="molecule type" value="Genomic_DNA"/>
</dbReference>
<evidence type="ECO:0000313" key="3">
    <source>
        <dbReference type="Proteomes" id="UP000264702"/>
    </source>
</evidence>
<dbReference type="SUPFAM" id="SSF46785">
    <property type="entry name" value="Winged helix' DNA-binding domain"/>
    <property type="match status" value="1"/>
</dbReference>
<dbReference type="PANTHER" id="PTHR33169:SF14">
    <property type="entry name" value="TRANSCRIPTIONAL REGULATOR RV3488"/>
    <property type="match status" value="1"/>
</dbReference>
<dbReference type="InterPro" id="IPR036390">
    <property type="entry name" value="WH_DNA-bd_sf"/>
</dbReference>
<dbReference type="Pfam" id="PF03551">
    <property type="entry name" value="PadR"/>
    <property type="match status" value="1"/>
</dbReference>
<sequence>MAKTDLQGTVDLLVLKTLAQTGELHGYGIVLHIQTASDELLRVEEGSLYPALHRMEQNGWISASWALTETNRRAKYYKLTAAGRKHLQEVEKNFEQLVKGVRAMLRYA</sequence>
<dbReference type="InterPro" id="IPR036388">
    <property type="entry name" value="WH-like_DNA-bd_sf"/>
</dbReference>
<feature type="domain" description="Transcription regulator PadR N-terminal" evidence="1">
    <location>
        <begin position="14"/>
        <end position="89"/>
    </location>
</feature>
<dbReference type="Proteomes" id="UP000264702">
    <property type="component" value="Unassembled WGS sequence"/>
</dbReference>
<dbReference type="RefSeq" id="WP_117297281.1">
    <property type="nucleotide sequence ID" value="NZ_QVQT02000001.1"/>
</dbReference>
<gene>
    <name evidence="2" type="ORF">D0Y96_00765</name>
</gene>
<organism evidence="2 3">
    <name type="scientific">Paracidobacterium acidisoli</name>
    <dbReference type="NCBI Taxonomy" id="2303751"/>
    <lineage>
        <taxon>Bacteria</taxon>
        <taxon>Pseudomonadati</taxon>
        <taxon>Acidobacteriota</taxon>
        <taxon>Terriglobia</taxon>
        <taxon>Terriglobales</taxon>
        <taxon>Acidobacteriaceae</taxon>
        <taxon>Paracidobacterium</taxon>
    </lineage>
</organism>
<evidence type="ECO:0000259" key="1">
    <source>
        <dbReference type="Pfam" id="PF03551"/>
    </source>
</evidence>
<evidence type="ECO:0000313" key="2">
    <source>
        <dbReference type="EMBL" id="RFU18146.1"/>
    </source>
</evidence>
<keyword evidence="3" id="KW-1185">Reference proteome</keyword>
<comment type="caution">
    <text evidence="2">The sequence shown here is derived from an EMBL/GenBank/DDBJ whole genome shotgun (WGS) entry which is preliminary data.</text>
</comment>
<protein>
    <submittedName>
        <fullName evidence="2">PadR family transcriptional regulator</fullName>
    </submittedName>
</protein>
<dbReference type="OrthoDB" id="9808017at2"/>
<proteinExistence type="predicted"/>